<dbReference type="Proteomes" id="UP000473574">
    <property type="component" value="Unassembled WGS sequence"/>
</dbReference>
<accession>A0A6M0S0Y7</accession>
<organism evidence="2 3">
    <name type="scientific">Adonisia turfae CCMR0082</name>
    <dbReference type="NCBI Taxonomy" id="2304604"/>
    <lineage>
        <taxon>Bacteria</taxon>
        <taxon>Bacillati</taxon>
        <taxon>Cyanobacteriota</taxon>
        <taxon>Adonisia</taxon>
        <taxon>Adonisia turfae</taxon>
    </lineage>
</organism>
<sequence length="170" mass="18755">MSIAMARANQRGPGGRPIRLTKTLSDTICRSIRSGSFQSVAFEAAGVPESTAYAWLRRGQVAYTAGDESEAEQPFMEFWQSLKKAVASSEQTALRRIQRSSHWQASAWYLERRFPERWALRSRIDSVAEQKSAALLDSILGAVSNESRAEIIAVLHGATSKDAPETPTPD</sequence>
<proteinExistence type="predicted"/>
<evidence type="ECO:0000313" key="3">
    <source>
        <dbReference type="Proteomes" id="UP000473574"/>
    </source>
</evidence>
<evidence type="ECO:0000256" key="1">
    <source>
        <dbReference type="SAM" id="MobiDB-lite"/>
    </source>
</evidence>
<evidence type="ECO:0000313" key="2">
    <source>
        <dbReference type="EMBL" id="NEZ61773.1"/>
    </source>
</evidence>
<feature type="region of interest" description="Disordered" evidence="1">
    <location>
        <begin position="1"/>
        <end position="20"/>
    </location>
</feature>
<name>A0A6M0S0Y7_9CYAN</name>
<dbReference type="AlphaFoldDB" id="A0A6M0S0Y7"/>
<reference evidence="2 3" key="1">
    <citation type="journal article" date="2020" name="Microb. Ecol.">
        <title>Ecogenomics of the Marine Benthic Filamentous Cyanobacterium Adonisia.</title>
        <authorList>
            <person name="Walter J.M."/>
            <person name="Coutinho F.H."/>
            <person name="Leomil L."/>
            <person name="Hargreaves P.I."/>
            <person name="Campeao M.E."/>
            <person name="Vieira V.V."/>
            <person name="Silva B.S."/>
            <person name="Fistarol G.O."/>
            <person name="Salomon P.S."/>
            <person name="Sawabe T."/>
            <person name="Mino S."/>
            <person name="Hosokawa M."/>
            <person name="Miyashita H."/>
            <person name="Maruyama F."/>
            <person name="van Verk M.C."/>
            <person name="Dutilh B.E."/>
            <person name="Thompson C.C."/>
            <person name="Thompson F.L."/>
        </authorList>
    </citation>
    <scope>NUCLEOTIDE SEQUENCE [LARGE SCALE GENOMIC DNA]</scope>
    <source>
        <strain evidence="2 3">CCMR0082</strain>
    </source>
</reference>
<dbReference type="Gene3D" id="1.10.10.60">
    <property type="entry name" value="Homeodomain-like"/>
    <property type="match status" value="1"/>
</dbReference>
<evidence type="ECO:0008006" key="4">
    <source>
        <dbReference type="Google" id="ProtNLM"/>
    </source>
</evidence>
<comment type="caution">
    <text evidence="2">The sequence shown here is derived from an EMBL/GenBank/DDBJ whole genome shotgun (WGS) entry which is preliminary data.</text>
</comment>
<gene>
    <name evidence="2" type="ORF">D0962_03115</name>
</gene>
<dbReference type="EMBL" id="QZCE01000001">
    <property type="protein sequence ID" value="NEZ61773.1"/>
    <property type="molecule type" value="Genomic_DNA"/>
</dbReference>
<protein>
    <recommendedName>
        <fullName evidence="4">Terminase small subunit</fullName>
    </recommendedName>
</protein>